<name>A0ABT6LCN3_9ACTN</name>
<comment type="caution">
    <text evidence="2">The sequence shown here is derived from an EMBL/GenBank/DDBJ whole genome shotgun (WGS) entry which is preliminary data.</text>
</comment>
<feature type="region of interest" description="Disordered" evidence="1">
    <location>
        <begin position="32"/>
        <end position="62"/>
    </location>
</feature>
<evidence type="ECO:0000313" key="3">
    <source>
        <dbReference type="Proteomes" id="UP001160499"/>
    </source>
</evidence>
<dbReference type="Proteomes" id="UP001160499">
    <property type="component" value="Unassembled WGS sequence"/>
</dbReference>
<reference evidence="2 3" key="1">
    <citation type="submission" date="2023-04" db="EMBL/GenBank/DDBJ databases">
        <title>Forest soil microbial communities from Buena Vista Peninsula, Colon Province, Panama.</title>
        <authorList>
            <person name="Bouskill N."/>
        </authorList>
    </citation>
    <scope>NUCLEOTIDE SEQUENCE [LARGE SCALE GENOMIC DNA]</scope>
    <source>
        <strain evidence="2 3">GGS1</strain>
    </source>
</reference>
<gene>
    <name evidence="2" type="ORF">M2283_001357</name>
</gene>
<protein>
    <submittedName>
        <fullName evidence="2">Uncharacterized protein</fullName>
    </submittedName>
</protein>
<dbReference type="RefSeq" id="WP_280875137.1">
    <property type="nucleotide sequence ID" value="NZ_JARXVH010000002.1"/>
</dbReference>
<evidence type="ECO:0000313" key="2">
    <source>
        <dbReference type="EMBL" id="MDH6214074.1"/>
    </source>
</evidence>
<accession>A0ABT6LCN3</accession>
<proteinExistence type="predicted"/>
<organism evidence="2 3">
    <name type="scientific">Streptomyces pseudovenezuelae</name>
    <dbReference type="NCBI Taxonomy" id="67350"/>
    <lineage>
        <taxon>Bacteria</taxon>
        <taxon>Bacillati</taxon>
        <taxon>Actinomycetota</taxon>
        <taxon>Actinomycetes</taxon>
        <taxon>Kitasatosporales</taxon>
        <taxon>Streptomycetaceae</taxon>
        <taxon>Streptomyces</taxon>
        <taxon>Streptomyces aurantiacus group</taxon>
    </lineage>
</organism>
<sequence length="62" mass="6968">MNTEDFAGHPEERELYERLLVERDGTPIRALAERDPGLEVPADPDPDTTRHLTELEAAASPR</sequence>
<dbReference type="EMBL" id="JARXVH010000002">
    <property type="protein sequence ID" value="MDH6214074.1"/>
    <property type="molecule type" value="Genomic_DNA"/>
</dbReference>
<keyword evidence="3" id="KW-1185">Reference proteome</keyword>
<evidence type="ECO:0000256" key="1">
    <source>
        <dbReference type="SAM" id="MobiDB-lite"/>
    </source>
</evidence>